<sequence>MKLSSIHISEPLKVLYMPNILKSSLLVGIIFSLVNLAYSKQDAPLLPDTGQTAQYDTNGKPLAVSESTLYTGQDASINSNPLRYQDNGDGTVTDLNTGLMWQKSHDTTKRNLADSVAVVEAMTLGGHEDWRLPTIKELYSLADFDGELMKPESGKESRPYIDTEYFEFQYDKRVPFAGAFWSSTVYNKGGVQNFTIHGGLEGGFGFNFADGHIKSYETGKFVDGTVIQKSDNMFVPGNYVRAVRNTTTLYDMEYIDNQDGTVTDKSTNLMWAKSDSGKRMNWVEALEFANNSTLAGYSDWRLPNAKELQSLVDYEKKDLPAINTKYFNVTLTQFKSQQDSYYFWTSTTQGDFKHTAVYIAFGQAWSKKNSDSTDYYDWHGAGAQRSDPKSGSPSEYELASEMATDYISIDNWVRLVRDAK</sequence>
<feature type="domain" description="Lcl C-terminal" evidence="1">
    <location>
        <begin position="90"/>
        <end position="217"/>
    </location>
</feature>
<dbReference type="PANTHER" id="PTHR35812">
    <property type="entry name" value="LIPOPROTEIN"/>
    <property type="match status" value="1"/>
</dbReference>
<dbReference type="EMBL" id="PYMB01000012">
    <property type="protein sequence ID" value="PSW10037.1"/>
    <property type="molecule type" value="Genomic_DNA"/>
</dbReference>
<dbReference type="Proteomes" id="UP000241346">
    <property type="component" value="Unassembled WGS sequence"/>
</dbReference>
<evidence type="ECO:0000313" key="2">
    <source>
        <dbReference type="EMBL" id="PSW10037.1"/>
    </source>
</evidence>
<accession>A0A2T3N9C2</accession>
<protein>
    <submittedName>
        <fullName evidence="2">DUF1566 domain-containing protein</fullName>
    </submittedName>
</protein>
<dbReference type="AlphaFoldDB" id="A0A2T3N9C2"/>
<name>A0A2T3N9C2_9GAMM</name>
<proteinExistence type="predicted"/>
<comment type="caution">
    <text evidence="2">The sequence shown here is derived from an EMBL/GenBank/DDBJ whole genome shotgun (WGS) entry which is preliminary data.</text>
</comment>
<evidence type="ECO:0000313" key="3">
    <source>
        <dbReference type="Proteomes" id="UP000241346"/>
    </source>
</evidence>
<dbReference type="OrthoDB" id="9793251at2"/>
<dbReference type="Pfam" id="PF07603">
    <property type="entry name" value="Lcl_C"/>
    <property type="match status" value="2"/>
</dbReference>
<feature type="domain" description="Lcl C-terminal" evidence="1">
    <location>
        <begin position="260"/>
        <end position="378"/>
    </location>
</feature>
<organism evidence="2 3">
    <name type="scientific">Photobacterium rosenbergii</name>
    <dbReference type="NCBI Taxonomy" id="294936"/>
    <lineage>
        <taxon>Bacteria</taxon>
        <taxon>Pseudomonadati</taxon>
        <taxon>Pseudomonadota</taxon>
        <taxon>Gammaproteobacteria</taxon>
        <taxon>Vibrionales</taxon>
        <taxon>Vibrionaceae</taxon>
        <taxon>Photobacterium</taxon>
    </lineage>
</organism>
<reference evidence="2 3" key="1">
    <citation type="submission" date="2018-03" db="EMBL/GenBank/DDBJ databases">
        <title>Whole genome sequencing of Histamine producing bacteria.</title>
        <authorList>
            <person name="Butler K."/>
        </authorList>
    </citation>
    <scope>NUCLEOTIDE SEQUENCE [LARGE SCALE GENOMIC DNA]</scope>
    <source>
        <strain evidence="2 3">DSM 19138</strain>
    </source>
</reference>
<dbReference type="InterPro" id="IPR011460">
    <property type="entry name" value="Lcl_C"/>
</dbReference>
<dbReference type="PANTHER" id="PTHR35812:SF1">
    <property type="entry name" value="LIPOPROTEIN"/>
    <property type="match status" value="1"/>
</dbReference>
<evidence type="ECO:0000259" key="1">
    <source>
        <dbReference type="Pfam" id="PF07603"/>
    </source>
</evidence>
<gene>
    <name evidence="2" type="ORF">C9J01_19460</name>
</gene>